<dbReference type="GO" id="GO:0005886">
    <property type="term" value="C:plasma membrane"/>
    <property type="evidence" value="ECO:0007669"/>
    <property type="project" value="TreeGrafter"/>
</dbReference>
<dbReference type="OrthoDB" id="10268090at2759"/>
<dbReference type="RefSeq" id="XP_003032359.1">
    <property type="nucleotide sequence ID" value="XM_003032313.1"/>
</dbReference>
<feature type="transmembrane region" description="Helical" evidence="2">
    <location>
        <begin position="275"/>
        <end position="295"/>
    </location>
</feature>
<dbReference type="KEGG" id="scm:SCHCO_02625193"/>
<accession>D8Q5R6</accession>
<keyword evidence="2" id="KW-0812">Transmembrane</keyword>
<dbReference type="InterPro" id="IPR005097">
    <property type="entry name" value="Sacchrp_dh_NADP-bd"/>
</dbReference>
<evidence type="ECO:0000259" key="3">
    <source>
        <dbReference type="Pfam" id="PF03435"/>
    </source>
</evidence>
<evidence type="ECO:0000313" key="5">
    <source>
        <dbReference type="Proteomes" id="UP000007431"/>
    </source>
</evidence>
<name>D8Q5R6_SCHCM</name>
<dbReference type="GO" id="GO:0009247">
    <property type="term" value="P:glycolipid biosynthetic process"/>
    <property type="evidence" value="ECO:0007669"/>
    <property type="project" value="TreeGrafter"/>
</dbReference>
<dbReference type="EMBL" id="GL377306">
    <property type="protein sequence ID" value="EFI97456.1"/>
    <property type="molecule type" value="Genomic_DNA"/>
</dbReference>
<dbReference type="Pfam" id="PF03435">
    <property type="entry name" value="Sacchrp_dh_NADP"/>
    <property type="match status" value="1"/>
</dbReference>
<feature type="domain" description="Saccharopine dehydrogenase NADP binding" evidence="3">
    <location>
        <begin position="5"/>
        <end position="134"/>
    </location>
</feature>
<dbReference type="eggNOG" id="KOG2733">
    <property type="taxonomic scope" value="Eukaryota"/>
</dbReference>
<reference evidence="4 5" key="1">
    <citation type="journal article" date="2010" name="Nat. Biotechnol.">
        <title>Genome sequence of the model mushroom Schizophyllum commune.</title>
        <authorList>
            <person name="Ohm R.A."/>
            <person name="de Jong J.F."/>
            <person name="Lugones L.G."/>
            <person name="Aerts A."/>
            <person name="Kothe E."/>
            <person name="Stajich J.E."/>
            <person name="de Vries R.P."/>
            <person name="Record E."/>
            <person name="Levasseur A."/>
            <person name="Baker S.E."/>
            <person name="Bartholomew K.A."/>
            <person name="Coutinho P.M."/>
            <person name="Erdmann S."/>
            <person name="Fowler T.J."/>
            <person name="Gathman A.C."/>
            <person name="Lombard V."/>
            <person name="Henrissat B."/>
            <person name="Knabe N."/>
            <person name="Kuees U."/>
            <person name="Lilly W.W."/>
            <person name="Lindquist E."/>
            <person name="Lucas S."/>
            <person name="Magnuson J.K."/>
            <person name="Piumi F."/>
            <person name="Raudaskoski M."/>
            <person name="Salamov A."/>
            <person name="Schmutz J."/>
            <person name="Schwarze F.W.M.R."/>
            <person name="vanKuyk P.A."/>
            <person name="Horton J.S."/>
            <person name="Grigoriev I.V."/>
            <person name="Woesten H.A.B."/>
        </authorList>
    </citation>
    <scope>NUCLEOTIDE SEQUENCE [LARGE SCALE GENOMIC DNA]</scope>
    <source>
        <strain evidence="5">H4-8 / FGSC 9210</strain>
    </source>
</reference>
<comment type="similarity">
    <text evidence="1">Belongs to the saccharopine dehydrogenase family.</text>
</comment>
<keyword evidence="5" id="KW-1185">Reference proteome</keyword>
<organism evidence="5">
    <name type="scientific">Schizophyllum commune (strain H4-8 / FGSC 9210)</name>
    <name type="common">Split gill fungus</name>
    <dbReference type="NCBI Taxonomy" id="578458"/>
    <lineage>
        <taxon>Eukaryota</taxon>
        <taxon>Fungi</taxon>
        <taxon>Dikarya</taxon>
        <taxon>Basidiomycota</taxon>
        <taxon>Agaricomycotina</taxon>
        <taxon>Agaricomycetes</taxon>
        <taxon>Agaricomycetidae</taxon>
        <taxon>Agaricales</taxon>
        <taxon>Schizophyllaceae</taxon>
        <taxon>Schizophyllum</taxon>
    </lineage>
</organism>
<dbReference type="InterPro" id="IPR036291">
    <property type="entry name" value="NAD(P)-bd_dom_sf"/>
</dbReference>
<dbReference type="VEuPathDB" id="FungiDB:SCHCODRAFT_02625193"/>
<dbReference type="PANTHER" id="PTHR12286:SF5">
    <property type="entry name" value="SACCHAROPINE DEHYDROGENASE-LIKE OXIDOREDUCTASE"/>
    <property type="match status" value="1"/>
</dbReference>
<evidence type="ECO:0000256" key="1">
    <source>
        <dbReference type="ARBA" id="ARBA00038048"/>
    </source>
</evidence>
<keyword evidence="2" id="KW-0472">Membrane</keyword>
<proteinExistence type="inferred from homology"/>
<dbReference type="GO" id="GO:0005739">
    <property type="term" value="C:mitochondrion"/>
    <property type="evidence" value="ECO:0007669"/>
    <property type="project" value="TreeGrafter"/>
</dbReference>
<dbReference type="Gene3D" id="3.40.50.720">
    <property type="entry name" value="NAD(P)-binding Rossmann-like Domain"/>
    <property type="match status" value="1"/>
</dbReference>
<dbReference type="OMA" id="GPYQLYG"/>
<dbReference type="GO" id="GO:0005811">
    <property type="term" value="C:lipid droplet"/>
    <property type="evidence" value="ECO:0007669"/>
    <property type="project" value="TreeGrafter"/>
</dbReference>
<protein>
    <recommendedName>
        <fullName evidence="3">Saccharopine dehydrogenase NADP binding domain-containing protein</fullName>
    </recommendedName>
</protein>
<dbReference type="Proteomes" id="UP000007431">
    <property type="component" value="Unassembled WGS sequence"/>
</dbReference>
<keyword evidence="2" id="KW-1133">Transmembrane helix</keyword>
<evidence type="ECO:0000313" key="4">
    <source>
        <dbReference type="EMBL" id="EFI97456.1"/>
    </source>
</evidence>
<sequence>MPYDVLVLGATGYTGRLVARYLNGHTQHRTSFSLAIAGRSKAKLDALKEQEKLDDGVTIVQVDVTQPDDVERAVKDAKVVINTVGPFVRWGTPVVKACVEHNVHYVDITGEAYWIYDIINQFHDRARQNGTIVIPASGFDSVPSDYGAYIAHKALKSFVPTATLADTTSAFTLKSGASGGTIATVFEMMQIPREKIKASSAAWALSPVKGRPTPSFQLSYRLPHVYPPVYGGQFLMSTINRPIVQRTWGLLQEGNPAAAYGPNFKYTEFMQTPSWFRGVLLSFSLAFGSILLATVKPLRTLVQKYVPQPGQGPSEEALEQGFFKITTVASSDPLPDKPPVHVKSVFSGKGDGYLLTAVTVSEAALSILLDHDKLTPLGQKGGVLTPVSALGDVLLNRLTSSGRFQQGPAELIEDKKSA</sequence>
<dbReference type="GeneID" id="9589998"/>
<evidence type="ECO:0000256" key="2">
    <source>
        <dbReference type="SAM" id="Phobius"/>
    </source>
</evidence>
<dbReference type="PANTHER" id="PTHR12286">
    <property type="entry name" value="SACCHAROPINE DEHYDROGENASE-LIKE OXIDOREDUCTASE"/>
    <property type="match status" value="1"/>
</dbReference>
<dbReference type="AlphaFoldDB" id="D8Q5R6"/>
<gene>
    <name evidence="4" type="ORF">SCHCODRAFT_235081</name>
</gene>
<dbReference type="HOGENOM" id="CLU_031002_0_1_1"/>
<dbReference type="InParanoid" id="D8Q5R6"/>
<dbReference type="InterPro" id="IPR051276">
    <property type="entry name" value="Saccharopine_DH-like_oxidrdct"/>
</dbReference>
<dbReference type="SUPFAM" id="SSF51735">
    <property type="entry name" value="NAD(P)-binding Rossmann-fold domains"/>
    <property type="match status" value="1"/>
</dbReference>